<dbReference type="eggNOG" id="COG0594">
    <property type="taxonomic scope" value="Bacteria"/>
</dbReference>
<dbReference type="Gene3D" id="3.30.230.10">
    <property type="match status" value="1"/>
</dbReference>
<evidence type="ECO:0000256" key="4">
    <source>
        <dbReference type="ARBA" id="ARBA00022759"/>
    </source>
</evidence>
<keyword evidence="10" id="KW-1185">Reference proteome</keyword>
<dbReference type="InterPro" id="IPR020539">
    <property type="entry name" value="RNase_P_CS"/>
</dbReference>
<evidence type="ECO:0000256" key="5">
    <source>
        <dbReference type="ARBA" id="ARBA00022801"/>
    </source>
</evidence>
<dbReference type="GO" id="GO:0001682">
    <property type="term" value="P:tRNA 5'-leader removal"/>
    <property type="evidence" value="ECO:0007669"/>
    <property type="project" value="UniProtKB-UniRule"/>
</dbReference>
<keyword evidence="2 7" id="KW-0819">tRNA processing</keyword>
<organism evidence="9 10">
    <name type="scientific">Dethiobacter alkaliphilus AHT 1</name>
    <dbReference type="NCBI Taxonomy" id="555088"/>
    <lineage>
        <taxon>Bacteria</taxon>
        <taxon>Bacillati</taxon>
        <taxon>Bacillota</taxon>
        <taxon>Dethiobacteria</taxon>
        <taxon>Dethiobacterales</taxon>
        <taxon>Dethiobacteraceae</taxon>
        <taxon>Dethiobacter</taxon>
    </lineage>
</organism>
<dbReference type="GO" id="GO:0042781">
    <property type="term" value="F:3'-tRNA processing endoribonuclease activity"/>
    <property type="evidence" value="ECO:0007669"/>
    <property type="project" value="TreeGrafter"/>
</dbReference>
<protein>
    <recommendedName>
        <fullName evidence="7 8">Ribonuclease P protein component</fullName>
        <shortName evidence="7">RNase P protein</shortName>
        <shortName evidence="7">RNaseP protein</shortName>
        <ecNumber evidence="7 8">3.1.26.5</ecNumber>
    </recommendedName>
    <alternativeName>
        <fullName evidence="7">Protein C5</fullName>
    </alternativeName>
</protein>
<accession>C0GI74</accession>
<comment type="caution">
    <text evidence="9">The sequence shown here is derived from an EMBL/GenBank/DDBJ whole genome shotgun (WGS) entry which is preliminary data.</text>
</comment>
<evidence type="ECO:0000256" key="2">
    <source>
        <dbReference type="ARBA" id="ARBA00022694"/>
    </source>
</evidence>
<dbReference type="GO" id="GO:0000049">
    <property type="term" value="F:tRNA binding"/>
    <property type="evidence" value="ECO:0007669"/>
    <property type="project" value="UniProtKB-UniRule"/>
</dbReference>
<dbReference type="HAMAP" id="MF_00227">
    <property type="entry name" value="RNase_P"/>
    <property type="match status" value="1"/>
</dbReference>
<dbReference type="EC" id="3.1.26.5" evidence="7 8"/>
<evidence type="ECO:0000256" key="8">
    <source>
        <dbReference type="NCBIfam" id="TIGR00188"/>
    </source>
</evidence>
<evidence type="ECO:0000256" key="7">
    <source>
        <dbReference type="HAMAP-Rule" id="MF_00227"/>
    </source>
</evidence>
<dbReference type="PANTHER" id="PTHR33992:SF1">
    <property type="entry name" value="RIBONUCLEASE P PROTEIN COMPONENT"/>
    <property type="match status" value="1"/>
</dbReference>
<evidence type="ECO:0000256" key="3">
    <source>
        <dbReference type="ARBA" id="ARBA00022722"/>
    </source>
</evidence>
<evidence type="ECO:0000256" key="1">
    <source>
        <dbReference type="ARBA" id="ARBA00002663"/>
    </source>
</evidence>
<keyword evidence="3 7" id="KW-0540">Nuclease</keyword>
<evidence type="ECO:0000313" key="9">
    <source>
        <dbReference type="EMBL" id="EEG76922.1"/>
    </source>
</evidence>
<dbReference type="Proteomes" id="UP000006443">
    <property type="component" value="Unassembled WGS sequence"/>
</dbReference>
<dbReference type="SUPFAM" id="SSF54211">
    <property type="entry name" value="Ribosomal protein S5 domain 2-like"/>
    <property type="match status" value="1"/>
</dbReference>
<keyword evidence="6 7" id="KW-0694">RNA-binding</keyword>
<dbReference type="NCBIfam" id="TIGR00188">
    <property type="entry name" value="rnpA"/>
    <property type="match status" value="1"/>
</dbReference>
<evidence type="ECO:0000256" key="6">
    <source>
        <dbReference type="ARBA" id="ARBA00022884"/>
    </source>
</evidence>
<reference evidence="9 10" key="1">
    <citation type="submission" date="2009-02" db="EMBL/GenBank/DDBJ databases">
        <title>Sequencing of the draft genome and assembly of Dethiobacter alkaliphilus AHT 1.</title>
        <authorList>
            <consortium name="US DOE Joint Genome Institute (JGI-PGF)"/>
            <person name="Lucas S."/>
            <person name="Copeland A."/>
            <person name="Lapidus A."/>
            <person name="Glavina del Rio T."/>
            <person name="Dalin E."/>
            <person name="Tice H."/>
            <person name="Bruce D."/>
            <person name="Goodwin L."/>
            <person name="Pitluck S."/>
            <person name="Larimer F."/>
            <person name="Land M.L."/>
            <person name="Hauser L."/>
            <person name="Muyzer G."/>
        </authorList>
    </citation>
    <scope>NUCLEOTIDE SEQUENCE [LARGE SCALE GENOMIC DNA]</scope>
    <source>
        <strain evidence="9 10">AHT 1</strain>
    </source>
</reference>
<dbReference type="STRING" id="555088.DealDRAFT_2183"/>
<keyword evidence="4 7" id="KW-0255">Endonuclease</keyword>
<name>C0GI74_DETAL</name>
<dbReference type="GO" id="GO:0004526">
    <property type="term" value="F:ribonuclease P activity"/>
    <property type="evidence" value="ECO:0007669"/>
    <property type="project" value="UniProtKB-UniRule"/>
</dbReference>
<comment type="function">
    <text evidence="1 7">RNaseP catalyzes the removal of the 5'-leader sequence from pre-tRNA to produce the mature 5'-terminus. It can also cleave other RNA substrates such as 4.5S RNA. The protein component plays an auxiliary but essential role in vivo by binding to the 5'-leader sequence and broadening the substrate specificity of the ribozyme.</text>
</comment>
<comment type="similarity">
    <text evidence="7">Belongs to the RnpA family.</text>
</comment>
<dbReference type="InterPro" id="IPR020568">
    <property type="entry name" value="Ribosomal_Su5_D2-typ_SF"/>
</dbReference>
<dbReference type="EMBL" id="ACJM01000011">
    <property type="protein sequence ID" value="EEG76922.1"/>
    <property type="molecule type" value="Genomic_DNA"/>
</dbReference>
<dbReference type="Pfam" id="PF00825">
    <property type="entry name" value="Ribonuclease_P"/>
    <property type="match status" value="1"/>
</dbReference>
<dbReference type="InterPro" id="IPR014721">
    <property type="entry name" value="Ribsml_uS5_D2-typ_fold_subgr"/>
</dbReference>
<dbReference type="GO" id="GO:0030677">
    <property type="term" value="C:ribonuclease P complex"/>
    <property type="evidence" value="ECO:0007669"/>
    <property type="project" value="TreeGrafter"/>
</dbReference>
<sequence length="112" mass="12625">MEKKGRITKNSEYQQVFQHGKSVASRGLVLIMLKNNANGNRTGFITSKKIGNAVIRNRVKRLLRETYKMYAADLATGYDLVFVARRPAAGFDFKQAAAEMRRVLQRGGLFTV</sequence>
<proteinExistence type="inferred from homology"/>
<comment type="subunit">
    <text evidence="7">Consists of a catalytic RNA component (M1 or rnpB) and a protein subunit.</text>
</comment>
<evidence type="ECO:0000313" key="10">
    <source>
        <dbReference type="Proteomes" id="UP000006443"/>
    </source>
</evidence>
<dbReference type="InterPro" id="IPR000100">
    <property type="entry name" value="RNase_P"/>
</dbReference>
<dbReference type="PROSITE" id="PS00648">
    <property type="entry name" value="RIBONUCLEASE_P"/>
    <property type="match status" value="1"/>
</dbReference>
<keyword evidence="5 7" id="KW-0378">Hydrolase</keyword>
<comment type="catalytic activity">
    <reaction evidence="7">
        <text>Endonucleolytic cleavage of RNA, removing 5'-extranucleotides from tRNA precursor.</text>
        <dbReference type="EC" id="3.1.26.5"/>
    </reaction>
</comment>
<dbReference type="PANTHER" id="PTHR33992">
    <property type="entry name" value="RIBONUCLEASE P PROTEIN COMPONENT"/>
    <property type="match status" value="1"/>
</dbReference>
<gene>
    <name evidence="7" type="primary">rnpA</name>
    <name evidence="9" type="ORF">DealDRAFT_2183</name>
</gene>
<dbReference type="AlphaFoldDB" id="C0GI74"/>